<reference evidence="1 2" key="1">
    <citation type="submission" date="2020-08" db="EMBL/GenBank/DDBJ databases">
        <title>Genomic Encyclopedia of Type Strains, Phase IV (KMG-IV): sequencing the most valuable type-strain genomes for metagenomic binning, comparative biology and taxonomic classification.</title>
        <authorList>
            <person name="Goeker M."/>
        </authorList>
    </citation>
    <scope>NUCLEOTIDE SEQUENCE [LARGE SCALE GENOMIC DNA]</scope>
    <source>
        <strain evidence="1 2">DSM 26189</strain>
    </source>
</reference>
<evidence type="ECO:0000313" key="2">
    <source>
        <dbReference type="Proteomes" id="UP000571950"/>
    </source>
</evidence>
<sequence>MSARALPNENGVYDPQECLTLHRDAKGWCGLPTAEIKLIDLGDYWLWATGFQMMQGDCCGSASPLSDMHGRRAPTRDAAIDAAGEYLRGRIETRANESIDARRIVAWLDSLRPAQPDLFARAEA</sequence>
<comment type="caution">
    <text evidence="1">The sequence shown here is derived from an EMBL/GenBank/DDBJ whole genome shotgun (WGS) entry which is preliminary data.</text>
</comment>
<dbReference type="Proteomes" id="UP000571950">
    <property type="component" value="Unassembled WGS sequence"/>
</dbReference>
<dbReference type="EMBL" id="JACIDT010000020">
    <property type="protein sequence ID" value="MBB3928217.1"/>
    <property type="molecule type" value="Genomic_DNA"/>
</dbReference>
<dbReference type="RefSeq" id="WP_188073503.1">
    <property type="nucleotide sequence ID" value="NZ_BSPS01000035.1"/>
</dbReference>
<accession>A0A7W6BN66</accession>
<name>A0A7W6BN66_9SPHN</name>
<dbReference type="AlphaFoldDB" id="A0A7W6BN66"/>
<keyword evidence="2" id="KW-1185">Reference proteome</keyword>
<proteinExistence type="predicted"/>
<evidence type="ECO:0000313" key="1">
    <source>
        <dbReference type="EMBL" id="MBB3928217.1"/>
    </source>
</evidence>
<organism evidence="1 2">
    <name type="scientific">Sphingobium jiangsuense</name>
    <dbReference type="NCBI Taxonomy" id="870476"/>
    <lineage>
        <taxon>Bacteria</taxon>
        <taxon>Pseudomonadati</taxon>
        <taxon>Pseudomonadota</taxon>
        <taxon>Alphaproteobacteria</taxon>
        <taxon>Sphingomonadales</taxon>
        <taxon>Sphingomonadaceae</taxon>
        <taxon>Sphingobium</taxon>
    </lineage>
</organism>
<gene>
    <name evidence="1" type="ORF">GGR43_003959</name>
</gene>
<protein>
    <submittedName>
        <fullName evidence="1">Uncharacterized protein</fullName>
    </submittedName>
</protein>